<dbReference type="Proteomes" id="UP000178758">
    <property type="component" value="Unassembled WGS sequence"/>
</dbReference>
<protein>
    <submittedName>
        <fullName evidence="1">Uncharacterized protein</fullName>
    </submittedName>
</protein>
<gene>
    <name evidence="1" type="ORF">A3J78_00315</name>
</gene>
<reference evidence="1 2" key="1">
    <citation type="journal article" date="2016" name="Nat. Commun.">
        <title>Thousands of microbial genomes shed light on interconnected biogeochemical processes in an aquifer system.</title>
        <authorList>
            <person name="Anantharaman K."/>
            <person name="Brown C.T."/>
            <person name="Hug L.A."/>
            <person name="Sharon I."/>
            <person name="Castelle C.J."/>
            <person name="Probst A.J."/>
            <person name="Thomas B.C."/>
            <person name="Singh A."/>
            <person name="Wilkins M.J."/>
            <person name="Karaoz U."/>
            <person name="Brodie E.L."/>
            <person name="Williams K.H."/>
            <person name="Hubbard S.S."/>
            <person name="Banfield J.F."/>
        </authorList>
    </citation>
    <scope>NUCLEOTIDE SEQUENCE [LARGE SCALE GENOMIC DNA]</scope>
</reference>
<proteinExistence type="predicted"/>
<evidence type="ECO:0000313" key="1">
    <source>
        <dbReference type="EMBL" id="OGD53600.1"/>
    </source>
</evidence>
<name>A0A1F5DEY1_9BACT</name>
<accession>A0A1F5DEY1</accession>
<comment type="caution">
    <text evidence="1">The sequence shown here is derived from an EMBL/GenBank/DDBJ whole genome shotgun (WGS) entry which is preliminary data.</text>
</comment>
<dbReference type="EMBL" id="MEZJ01000033">
    <property type="protein sequence ID" value="OGD53600.1"/>
    <property type="molecule type" value="Genomic_DNA"/>
</dbReference>
<evidence type="ECO:0000313" key="2">
    <source>
        <dbReference type="Proteomes" id="UP000178758"/>
    </source>
</evidence>
<sequence>MPEETLYQRLSRSADRLKKTQAGQANPSADFETSARYTFYVDDKPPFKATFTTRGIVDPERFLDGLVIVYNHPRETFILDGFTVDGQPVDLGRLEQARELYKLTELGFGIKVDFPEIVQAVLADRMHIGM</sequence>
<organism evidence="1 2">
    <name type="scientific">Candidatus Beckwithbacteria bacterium RBG_13_35_6</name>
    <dbReference type="NCBI Taxonomy" id="1797456"/>
    <lineage>
        <taxon>Bacteria</taxon>
        <taxon>Candidatus Beckwithiibacteriota</taxon>
    </lineage>
</organism>
<dbReference type="AlphaFoldDB" id="A0A1F5DEY1"/>